<dbReference type="CDD" id="cd00018">
    <property type="entry name" value="AP2"/>
    <property type="match status" value="1"/>
</dbReference>
<keyword evidence="6" id="KW-0804">Transcription</keyword>
<dbReference type="PANTHER" id="PTHR31839:SF57">
    <property type="entry name" value="DEHYDRATION-RESPONSIVE ELEMENT-BINDING PROTEIN 1B"/>
    <property type="match status" value="1"/>
</dbReference>
<evidence type="ECO:0000313" key="11">
    <source>
        <dbReference type="Proteomes" id="UP000515123"/>
    </source>
</evidence>
<evidence type="ECO:0000256" key="2">
    <source>
        <dbReference type="ARBA" id="ARBA00023015"/>
    </source>
</evidence>
<evidence type="ECO:0000256" key="1">
    <source>
        <dbReference type="ARBA" id="ARBA00004123"/>
    </source>
</evidence>
<sequence length="410" mass="44847">MTSSFVPIGDSVPALNGSNYSEWKEQIMLTLGCMDLDLALRENKLAPLTDKIAHFDHELHHMDIKIAFVNGDLYEEVYMNQHEGFSQKGKKHLTCTCLNIAFAVGLLGREYWKAAKKVMRYLKGTLNHMLIYKRSNHLELIGYSDSDFTGCPDTRKSTTGSEADRAPSGRPTPYAAPHSWHRFPPASLQLFSLPNPTAIFKPPKMHKKIKMSETGSYRTAWSAPPPKRPAGRTKFRETRHPVYKGVRRRGADRWVCEVREPNKKSRIWVGTFPTPEMAARAHDAAALALRGASAPLNFADSASLILRSLPSSFSGPRDIARAAAEAAEAFPPPSTADAAAAAAADESAPLLLQSDPDAFGSAACDVGEWTDVYYASMAEGLVMAPPTVAGGGYGDWDDEDGGGEVSLWSY</sequence>
<feature type="region of interest" description="Disordered" evidence="9">
    <location>
        <begin position="152"/>
        <end position="176"/>
    </location>
</feature>
<dbReference type="GO" id="GO:0003677">
    <property type="term" value="F:DNA binding"/>
    <property type="evidence" value="ECO:0007669"/>
    <property type="project" value="UniProtKB-KW"/>
</dbReference>
<evidence type="ECO:0000259" key="10">
    <source>
        <dbReference type="PROSITE" id="PS51032"/>
    </source>
</evidence>
<keyword evidence="2" id="KW-0805">Transcription regulation</keyword>
<dbReference type="GO" id="GO:0003700">
    <property type="term" value="F:DNA-binding transcription factor activity"/>
    <property type="evidence" value="ECO:0007669"/>
    <property type="project" value="InterPro"/>
</dbReference>
<dbReference type="InterPro" id="IPR045277">
    <property type="entry name" value="DRE1A-I"/>
</dbReference>
<dbReference type="Gene3D" id="3.30.730.10">
    <property type="entry name" value="AP2/ERF domain"/>
    <property type="match status" value="1"/>
</dbReference>
<reference evidence="12" key="2">
    <citation type="submission" date="2025-08" db="UniProtKB">
        <authorList>
            <consortium name="RefSeq"/>
        </authorList>
    </citation>
    <scope>IDENTIFICATION</scope>
    <source>
        <tissue evidence="12">Leaf</tissue>
    </source>
</reference>
<dbReference type="SUPFAM" id="SSF54171">
    <property type="entry name" value="DNA-binding domain"/>
    <property type="match status" value="1"/>
</dbReference>
<evidence type="ECO:0000256" key="9">
    <source>
        <dbReference type="SAM" id="MobiDB-lite"/>
    </source>
</evidence>
<dbReference type="GO" id="GO:0005634">
    <property type="term" value="C:nucleus"/>
    <property type="evidence" value="ECO:0007669"/>
    <property type="project" value="UniProtKB-SubCell"/>
</dbReference>
<organism evidence="11 12">
    <name type="scientific">Ananas comosus</name>
    <name type="common">Pineapple</name>
    <name type="synonym">Ananas ananas</name>
    <dbReference type="NCBI Taxonomy" id="4615"/>
    <lineage>
        <taxon>Eukaryota</taxon>
        <taxon>Viridiplantae</taxon>
        <taxon>Streptophyta</taxon>
        <taxon>Embryophyta</taxon>
        <taxon>Tracheophyta</taxon>
        <taxon>Spermatophyta</taxon>
        <taxon>Magnoliopsida</taxon>
        <taxon>Liliopsida</taxon>
        <taxon>Poales</taxon>
        <taxon>Bromeliaceae</taxon>
        <taxon>Bromelioideae</taxon>
        <taxon>Ananas</taxon>
    </lineage>
</organism>
<keyword evidence="11" id="KW-1185">Reference proteome</keyword>
<name>A0A6P5HLE2_ANACO</name>
<dbReference type="InterPro" id="IPR001471">
    <property type="entry name" value="AP2/ERF_dom"/>
</dbReference>
<comment type="similarity">
    <text evidence="8">Belongs to the AP2/ERF transcription factor family. ERF subfamily.</text>
</comment>
<keyword evidence="7" id="KW-0539">Nucleus</keyword>
<dbReference type="PANTHER" id="PTHR31839">
    <property type="entry name" value="DEHYDRATION-RESPONSIVE ELEMENT-BINDING PROTEIN 1D"/>
    <property type="match status" value="1"/>
</dbReference>
<dbReference type="SMART" id="SM00380">
    <property type="entry name" value="AP2"/>
    <property type="match status" value="1"/>
</dbReference>
<dbReference type="GeneID" id="109728665"/>
<proteinExistence type="inferred from homology"/>
<evidence type="ECO:0000256" key="4">
    <source>
        <dbReference type="ARBA" id="ARBA00023125"/>
    </source>
</evidence>
<dbReference type="PROSITE" id="PS51032">
    <property type="entry name" value="AP2_ERF"/>
    <property type="match status" value="1"/>
</dbReference>
<evidence type="ECO:0000256" key="6">
    <source>
        <dbReference type="ARBA" id="ARBA00023163"/>
    </source>
</evidence>
<keyword evidence="3" id="KW-0346">Stress response</keyword>
<evidence type="ECO:0000256" key="7">
    <source>
        <dbReference type="ARBA" id="ARBA00023242"/>
    </source>
</evidence>
<dbReference type="PRINTS" id="PR00367">
    <property type="entry name" value="ETHRSPELEMNT"/>
</dbReference>
<evidence type="ECO:0000313" key="12">
    <source>
        <dbReference type="RefSeq" id="XP_020114725.1"/>
    </source>
</evidence>
<dbReference type="InterPro" id="IPR016177">
    <property type="entry name" value="DNA-bd_dom_sf"/>
</dbReference>
<evidence type="ECO:0000256" key="3">
    <source>
        <dbReference type="ARBA" id="ARBA00023016"/>
    </source>
</evidence>
<protein>
    <submittedName>
        <fullName evidence="12">Uncharacterized protein LOC109728665</fullName>
    </submittedName>
</protein>
<dbReference type="Pfam" id="PF00847">
    <property type="entry name" value="AP2"/>
    <property type="match status" value="1"/>
</dbReference>
<comment type="subcellular location">
    <subcellularLocation>
        <location evidence="1">Nucleus</location>
    </subcellularLocation>
</comment>
<keyword evidence="4" id="KW-0238">DNA-binding</keyword>
<dbReference type="Proteomes" id="UP000515123">
    <property type="component" value="Linkage group 24"/>
</dbReference>
<feature type="domain" description="AP2/ERF" evidence="10">
    <location>
        <begin position="242"/>
        <end position="299"/>
    </location>
</feature>
<dbReference type="AlphaFoldDB" id="A0A6P5HLE2"/>
<gene>
    <name evidence="12" type="primary">LOC109728665</name>
</gene>
<evidence type="ECO:0000256" key="8">
    <source>
        <dbReference type="ARBA" id="ARBA00024343"/>
    </source>
</evidence>
<keyword evidence="5" id="KW-0010">Activator</keyword>
<reference evidence="11" key="1">
    <citation type="journal article" date="2015" name="Nat. Genet.">
        <title>The pineapple genome and the evolution of CAM photosynthesis.</title>
        <authorList>
            <person name="Ming R."/>
            <person name="VanBuren R."/>
            <person name="Wai C.M."/>
            <person name="Tang H."/>
            <person name="Schatz M.C."/>
            <person name="Bowers J.E."/>
            <person name="Lyons E."/>
            <person name="Wang M.L."/>
            <person name="Chen J."/>
            <person name="Biggers E."/>
            <person name="Zhang J."/>
            <person name="Huang L."/>
            <person name="Zhang L."/>
            <person name="Miao W."/>
            <person name="Zhang J."/>
            <person name="Ye Z."/>
            <person name="Miao C."/>
            <person name="Lin Z."/>
            <person name="Wang H."/>
            <person name="Zhou H."/>
            <person name="Yim W.C."/>
            <person name="Priest H.D."/>
            <person name="Zheng C."/>
            <person name="Woodhouse M."/>
            <person name="Edger P.P."/>
            <person name="Guyot R."/>
            <person name="Guo H.B."/>
            <person name="Guo H."/>
            <person name="Zheng G."/>
            <person name="Singh R."/>
            <person name="Sharma A."/>
            <person name="Min X."/>
            <person name="Zheng Y."/>
            <person name="Lee H."/>
            <person name="Gurtowski J."/>
            <person name="Sedlazeck F.J."/>
            <person name="Harkess A."/>
            <person name="McKain M.R."/>
            <person name="Liao Z."/>
            <person name="Fang J."/>
            <person name="Liu J."/>
            <person name="Zhang X."/>
            <person name="Zhang Q."/>
            <person name="Hu W."/>
            <person name="Qin Y."/>
            <person name="Wang K."/>
            <person name="Chen L.Y."/>
            <person name="Shirley N."/>
            <person name="Lin Y.R."/>
            <person name="Liu L.Y."/>
            <person name="Hernandez A.G."/>
            <person name="Wright C.L."/>
            <person name="Bulone V."/>
            <person name="Tuskan G.A."/>
            <person name="Heath K."/>
            <person name="Zee F."/>
            <person name="Moore P.H."/>
            <person name="Sunkar R."/>
            <person name="Leebens-Mack J.H."/>
            <person name="Mockler T."/>
            <person name="Bennetzen J.L."/>
            <person name="Freeling M."/>
            <person name="Sankoff D."/>
            <person name="Paterson A.H."/>
            <person name="Zhu X."/>
            <person name="Yang X."/>
            <person name="Smith J.A."/>
            <person name="Cushman J.C."/>
            <person name="Paull R.E."/>
            <person name="Yu Q."/>
        </authorList>
    </citation>
    <scope>NUCLEOTIDE SEQUENCE [LARGE SCALE GENOMIC DNA]</scope>
    <source>
        <strain evidence="11">cv. F153</strain>
    </source>
</reference>
<dbReference type="OrthoDB" id="1932364at2759"/>
<evidence type="ECO:0000256" key="5">
    <source>
        <dbReference type="ARBA" id="ARBA00023159"/>
    </source>
</evidence>
<accession>A0A6P5HLE2</accession>
<dbReference type="InterPro" id="IPR036955">
    <property type="entry name" value="AP2/ERF_dom_sf"/>
</dbReference>
<dbReference type="RefSeq" id="XP_020114725.1">
    <property type="nucleotide sequence ID" value="XM_020259136.1"/>
</dbReference>